<sequence>MNNCIYFGMRPGQQQRDLCWGDLELKTNADGLRYVKFSTERQTKTRTGENTTNVRESKPKMFENLDNNDRCPVTAYLAYKQHRPPEMMADDSPFYLAVNTEVPKAGKKWFKAAPLGGEGGVRTPCTLPLDPPLVQKLVDNNIPPNEIVQITGHKNVNSLNNYSAISDRRQQHIFTVLSRRGESSTSVATSSSPKVTVDEFTSVSTVQPSTSAGITLPFLYQCQVGTVNIFTNLQNPKASDFEKTHQFKRRRIVIDSSDESQ</sequence>
<dbReference type="PANTHER" id="PTHR46963:SF4">
    <property type="entry name" value="HYPOTHETICAL PROTEIN MGC115716"/>
    <property type="match status" value="1"/>
</dbReference>
<dbReference type="PANTHER" id="PTHR46963">
    <property type="entry name" value="SIMILAR TO RIKEN CDNA E130308A19"/>
    <property type="match status" value="1"/>
</dbReference>
<protein>
    <recommendedName>
        <fullName evidence="4">ZMYM2-like/QRICH1 C-terminal domain-containing protein</fullName>
    </recommendedName>
</protein>
<evidence type="ECO:0000256" key="2">
    <source>
        <dbReference type="ARBA" id="ARBA00022553"/>
    </source>
</evidence>
<dbReference type="InterPro" id="IPR042838">
    <property type="entry name" value="KIAA1958"/>
</dbReference>
<evidence type="ECO:0000256" key="3">
    <source>
        <dbReference type="ARBA" id="ARBA00022843"/>
    </source>
</evidence>
<reference evidence="5 6" key="1">
    <citation type="submission" date="2022-05" db="EMBL/GenBank/DDBJ databases">
        <authorList>
            <consortium name="Genoscope - CEA"/>
            <person name="William W."/>
        </authorList>
    </citation>
    <scope>NUCLEOTIDE SEQUENCE [LARGE SCALE GENOMIC DNA]</scope>
</reference>
<gene>
    <name evidence="5" type="ORF">PEVE_00040014</name>
</gene>
<keyword evidence="1" id="KW-1017">Isopeptide bond</keyword>
<accession>A0ABN8LQL4</accession>
<dbReference type="InterPro" id="IPR021893">
    <property type="entry name" value="ZMYM2-like_C"/>
</dbReference>
<evidence type="ECO:0000313" key="6">
    <source>
        <dbReference type="Proteomes" id="UP001159427"/>
    </source>
</evidence>
<dbReference type="EMBL" id="CALNXI010000072">
    <property type="protein sequence ID" value="CAH3017846.1"/>
    <property type="molecule type" value="Genomic_DNA"/>
</dbReference>
<comment type="caution">
    <text evidence="5">The sequence shown here is derived from an EMBL/GenBank/DDBJ whole genome shotgun (WGS) entry which is preliminary data.</text>
</comment>
<evidence type="ECO:0000259" key="4">
    <source>
        <dbReference type="Pfam" id="PF12012"/>
    </source>
</evidence>
<keyword evidence="3" id="KW-0832">Ubl conjugation</keyword>
<proteinExistence type="predicted"/>
<evidence type="ECO:0000313" key="5">
    <source>
        <dbReference type="EMBL" id="CAH3017846.1"/>
    </source>
</evidence>
<dbReference type="Pfam" id="PF12012">
    <property type="entry name" value="DUF3504"/>
    <property type="match status" value="1"/>
</dbReference>
<organism evidence="5 6">
    <name type="scientific">Porites evermanni</name>
    <dbReference type="NCBI Taxonomy" id="104178"/>
    <lineage>
        <taxon>Eukaryota</taxon>
        <taxon>Metazoa</taxon>
        <taxon>Cnidaria</taxon>
        <taxon>Anthozoa</taxon>
        <taxon>Hexacorallia</taxon>
        <taxon>Scleractinia</taxon>
        <taxon>Fungiina</taxon>
        <taxon>Poritidae</taxon>
        <taxon>Porites</taxon>
    </lineage>
</organism>
<keyword evidence="2" id="KW-0597">Phosphoprotein</keyword>
<name>A0ABN8LQL4_9CNID</name>
<keyword evidence="6" id="KW-1185">Reference proteome</keyword>
<dbReference type="Proteomes" id="UP001159427">
    <property type="component" value="Unassembled WGS sequence"/>
</dbReference>
<feature type="domain" description="ZMYM2-like/QRICH1 C-terminal" evidence="4">
    <location>
        <begin position="3"/>
        <end position="116"/>
    </location>
</feature>
<evidence type="ECO:0000256" key="1">
    <source>
        <dbReference type="ARBA" id="ARBA00022499"/>
    </source>
</evidence>